<organism evidence="1 2">
    <name type="scientific">Leptospira biflexa serovar Patoc (strain Patoc 1 / ATCC 23582 / Paris)</name>
    <dbReference type="NCBI Taxonomy" id="456481"/>
    <lineage>
        <taxon>Bacteria</taxon>
        <taxon>Pseudomonadati</taxon>
        <taxon>Spirochaetota</taxon>
        <taxon>Spirochaetia</taxon>
        <taxon>Leptospirales</taxon>
        <taxon>Leptospiraceae</taxon>
        <taxon>Leptospira</taxon>
    </lineage>
</organism>
<evidence type="ECO:0000313" key="1">
    <source>
        <dbReference type="EMBL" id="ABZ96375.1"/>
    </source>
</evidence>
<reference evidence="1 2" key="1">
    <citation type="journal article" date="2008" name="PLoS ONE">
        <title>Genome sequence of the saprophyte Leptospira biflexa provides insights into the evolution of Leptospira and the pathogenesis of leptospirosis.</title>
        <authorList>
            <person name="Picardeau M."/>
            <person name="Bulach D.M."/>
            <person name="Bouchier C."/>
            <person name="Zuerner R.L."/>
            <person name="Zidane N."/>
            <person name="Wilson P.J."/>
            <person name="Creno S."/>
            <person name="Kuczek E.S."/>
            <person name="Bommezzadri S."/>
            <person name="Davis J.C."/>
            <person name="McGrath A."/>
            <person name="Johnson M.J."/>
            <person name="Boursaux-Eude C."/>
            <person name="Seemann T."/>
            <person name="Rouy Z."/>
            <person name="Coppel R.L."/>
            <person name="Rood J.I."/>
            <person name="Lajus A."/>
            <person name="Davies J.K."/>
            <person name="Medigue C."/>
            <person name="Adler B."/>
        </authorList>
    </citation>
    <scope>NUCLEOTIDE SEQUENCE [LARGE SCALE GENOMIC DNA]</scope>
    <source>
        <strain evidence="2">Patoc 1 / ATCC 23582 / Paris</strain>
    </source>
</reference>
<accession>B0SKC3</accession>
<dbReference type="KEGG" id="lbi:LEPBI_I0230"/>
<gene>
    <name evidence="1" type="ordered locus">LEPBI_I0230</name>
</gene>
<evidence type="ECO:0000313" key="2">
    <source>
        <dbReference type="Proteomes" id="UP000001847"/>
    </source>
</evidence>
<dbReference type="STRING" id="456481.LEPBI_I0230"/>
<proteinExistence type="predicted"/>
<dbReference type="EMBL" id="CP000786">
    <property type="protein sequence ID" value="ABZ96375.1"/>
    <property type="molecule type" value="Genomic_DNA"/>
</dbReference>
<protein>
    <submittedName>
        <fullName evidence="1">Uncharacterized protein</fullName>
    </submittedName>
</protein>
<sequence>MDFEIKSKINKETKSNHVILIAIAIAKTKFLSSKVKGNLWFYSS</sequence>
<name>B0SKC3_LEPBP</name>
<keyword evidence="2" id="KW-1185">Reference proteome</keyword>
<dbReference type="AlphaFoldDB" id="B0SKC3"/>
<dbReference type="Proteomes" id="UP000001847">
    <property type="component" value="Chromosome I"/>
</dbReference>
<dbReference type="HOGENOM" id="CLU_3218107_0_0_12"/>